<evidence type="ECO:0000256" key="9">
    <source>
        <dbReference type="ARBA" id="ARBA00023128"/>
    </source>
</evidence>
<keyword evidence="4 11" id="KW-0679">Respiratory chain</keyword>
<name>W7I4N7_9PEZI</name>
<organism evidence="12 13">
    <name type="scientific">Drechslerella stenobrocha 248</name>
    <dbReference type="NCBI Taxonomy" id="1043628"/>
    <lineage>
        <taxon>Eukaryota</taxon>
        <taxon>Fungi</taxon>
        <taxon>Dikarya</taxon>
        <taxon>Ascomycota</taxon>
        <taxon>Pezizomycotina</taxon>
        <taxon>Orbiliomycetes</taxon>
        <taxon>Orbiliales</taxon>
        <taxon>Orbiliaceae</taxon>
        <taxon>Drechslerella</taxon>
    </lineage>
</organism>
<comment type="function">
    <text evidence="11">Component of the ubiquinol-cytochrome c oxidoreductase, a multisubunit transmembrane complex that is part of the mitochondrial electron transport chain which drives oxidative phosphorylation. The complex plays an important role in the uptake of multiple carbon sources present in different host niches.</text>
</comment>
<sequence length="99" mass="10654">MGGGGGKAPPGSYLGPWGAFGGPKQRGIVQYTLAANRQKPTAGALRSAVFNGWRRFRSQVLYIAPPFVAGYLLLDWAEKRNKFLNSKAGQALLEDEGDD</sequence>
<evidence type="ECO:0000313" key="13">
    <source>
        <dbReference type="Proteomes" id="UP000024837"/>
    </source>
</evidence>
<accession>W7I4N7</accession>
<evidence type="ECO:0000256" key="11">
    <source>
        <dbReference type="RuleBase" id="RU368118"/>
    </source>
</evidence>
<evidence type="ECO:0000313" key="12">
    <source>
        <dbReference type="EMBL" id="EWC43705.1"/>
    </source>
</evidence>
<dbReference type="PANTHER" id="PTHR12119">
    <property type="entry name" value="UBIQUINOL-CYTOCHROME C REDUCTASE COMPLEX UBIQUINONE-BINDING PROTEIN QP-C"/>
    <property type="match status" value="1"/>
</dbReference>
<dbReference type="SUPFAM" id="SSF81508">
    <property type="entry name" value="Ubiquinone-binding protein QP-C of cytochrome bc1 complex (Ubiquinol-cytochrome c reductase)"/>
    <property type="match status" value="1"/>
</dbReference>
<comment type="subcellular location">
    <subcellularLocation>
        <location evidence="1 11">Mitochondrion inner membrane</location>
        <topology evidence="1 11">Single-pass membrane protein</topology>
    </subcellularLocation>
</comment>
<evidence type="ECO:0000256" key="2">
    <source>
        <dbReference type="ARBA" id="ARBA00007668"/>
    </source>
</evidence>
<dbReference type="InterPro" id="IPR036642">
    <property type="entry name" value="Cyt_bc1_su8_sf"/>
</dbReference>
<evidence type="ECO:0000256" key="6">
    <source>
        <dbReference type="ARBA" id="ARBA00022792"/>
    </source>
</evidence>
<keyword evidence="5" id="KW-0812">Transmembrane</keyword>
<protein>
    <recommendedName>
        <fullName evidence="11">Cytochrome b-c1 complex subunit 8</fullName>
    </recommendedName>
    <alternativeName>
        <fullName evidence="11">Complex III subunit 8</fullName>
    </alternativeName>
</protein>
<evidence type="ECO:0000256" key="4">
    <source>
        <dbReference type="ARBA" id="ARBA00022660"/>
    </source>
</evidence>
<dbReference type="InterPro" id="IPR004205">
    <property type="entry name" value="Cyt_bc1_su8"/>
</dbReference>
<gene>
    <name evidence="12" type="ORF">DRE_07457</name>
</gene>
<evidence type="ECO:0000256" key="1">
    <source>
        <dbReference type="ARBA" id="ARBA00004434"/>
    </source>
</evidence>
<comment type="subunit">
    <text evidence="11">Component of the ubiquinol-cytochrome c oxidoreductase (cytochrome b-c1 complex, complex III, CIII), a multisubunit enzyme composed of 3 respiratory subunits cytochrome b, cytochrome c1 and Rieske protein, 2 core protein subunits, and additional low-molecular weight protein subunits. The complex exists as an obligatory dimer and forms supercomplexes (SCs) in the inner mitochondrial membrane with cytochrome c oxidase (complex IV, CIV).</text>
</comment>
<comment type="similarity">
    <text evidence="2 11">Belongs to the UQCRQ/QCR8 family.</text>
</comment>
<keyword evidence="7 11" id="KW-0249">Electron transport</keyword>
<dbReference type="Proteomes" id="UP000024837">
    <property type="component" value="Unassembled WGS sequence"/>
</dbReference>
<evidence type="ECO:0000256" key="8">
    <source>
        <dbReference type="ARBA" id="ARBA00022989"/>
    </source>
</evidence>
<dbReference type="Gene3D" id="1.20.5.210">
    <property type="entry name" value="Cytochrome b-c1 complex subunit 8"/>
    <property type="match status" value="1"/>
</dbReference>
<keyword evidence="10" id="KW-0472">Membrane</keyword>
<dbReference type="PANTHER" id="PTHR12119:SF2">
    <property type="entry name" value="CYTOCHROME B-C1 COMPLEX SUBUNIT 8"/>
    <property type="match status" value="1"/>
</dbReference>
<dbReference type="FunFam" id="1.20.5.210:FF:000001">
    <property type="entry name" value="Cytochrome b-c1 complex subunit 8"/>
    <property type="match status" value="1"/>
</dbReference>
<reference evidence="12 13" key="1">
    <citation type="submission" date="2013-05" db="EMBL/GenBank/DDBJ databases">
        <title>Drechslerella stenobrocha genome reveals carnivorous origination and mechanical trapping mechanism of predatory fungi.</title>
        <authorList>
            <person name="Liu X."/>
            <person name="Zhang W."/>
            <person name="Liu K."/>
        </authorList>
    </citation>
    <scope>NUCLEOTIDE SEQUENCE [LARGE SCALE GENOMIC DNA]</scope>
    <source>
        <strain evidence="12 13">248</strain>
    </source>
</reference>
<keyword evidence="3 11" id="KW-0813">Transport</keyword>
<dbReference type="AlphaFoldDB" id="W7I4N7"/>
<keyword evidence="6 11" id="KW-0999">Mitochondrion inner membrane</keyword>
<dbReference type="GO" id="GO:0005743">
    <property type="term" value="C:mitochondrial inner membrane"/>
    <property type="evidence" value="ECO:0007669"/>
    <property type="project" value="UniProtKB-SubCell"/>
</dbReference>
<keyword evidence="8" id="KW-1133">Transmembrane helix</keyword>
<dbReference type="GO" id="GO:0045275">
    <property type="term" value="C:respiratory chain complex III"/>
    <property type="evidence" value="ECO:0007669"/>
    <property type="project" value="UniProtKB-UniRule"/>
</dbReference>
<evidence type="ECO:0000256" key="10">
    <source>
        <dbReference type="ARBA" id="ARBA00023136"/>
    </source>
</evidence>
<dbReference type="Pfam" id="PF02939">
    <property type="entry name" value="UcrQ"/>
    <property type="match status" value="1"/>
</dbReference>
<keyword evidence="9 11" id="KW-0496">Mitochondrion</keyword>
<dbReference type="HOGENOM" id="CLU_156007_0_1_1"/>
<keyword evidence="13" id="KW-1185">Reference proteome</keyword>
<dbReference type="OrthoDB" id="6683853at2759"/>
<dbReference type="EMBL" id="KI966456">
    <property type="protein sequence ID" value="EWC43705.1"/>
    <property type="molecule type" value="Genomic_DNA"/>
</dbReference>
<evidence type="ECO:0000256" key="7">
    <source>
        <dbReference type="ARBA" id="ARBA00022982"/>
    </source>
</evidence>
<evidence type="ECO:0000256" key="3">
    <source>
        <dbReference type="ARBA" id="ARBA00022448"/>
    </source>
</evidence>
<proteinExistence type="inferred from homology"/>
<dbReference type="GO" id="GO:0006122">
    <property type="term" value="P:mitochondrial electron transport, ubiquinol to cytochrome c"/>
    <property type="evidence" value="ECO:0007669"/>
    <property type="project" value="UniProtKB-UniRule"/>
</dbReference>
<evidence type="ECO:0000256" key="5">
    <source>
        <dbReference type="ARBA" id="ARBA00022692"/>
    </source>
</evidence>